<keyword evidence="3 5" id="KW-0371">Homeobox</keyword>
<dbReference type="InterPro" id="IPR009057">
    <property type="entry name" value="Homeodomain-like_sf"/>
</dbReference>
<feature type="compositionally biased region" description="Polar residues" evidence="6">
    <location>
        <begin position="12"/>
        <end position="32"/>
    </location>
</feature>
<feature type="compositionally biased region" description="Polar residues" evidence="6">
    <location>
        <begin position="91"/>
        <end position="108"/>
    </location>
</feature>
<feature type="domain" description="Homeobox" evidence="7">
    <location>
        <begin position="356"/>
        <end position="419"/>
    </location>
</feature>
<dbReference type="STRING" id="436010.A0A166Q489"/>
<organism evidence="8 9">
    <name type="scientific">Athelia psychrophila</name>
    <dbReference type="NCBI Taxonomy" id="1759441"/>
    <lineage>
        <taxon>Eukaryota</taxon>
        <taxon>Fungi</taxon>
        <taxon>Dikarya</taxon>
        <taxon>Basidiomycota</taxon>
        <taxon>Agaricomycotina</taxon>
        <taxon>Agaricomycetes</taxon>
        <taxon>Agaricomycetidae</taxon>
        <taxon>Atheliales</taxon>
        <taxon>Atheliaceae</taxon>
        <taxon>Athelia</taxon>
    </lineage>
</organism>
<protein>
    <recommendedName>
        <fullName evidence="7">Homeobox domain-containing protein</fullName>
    </recommendedName>
</protein>
<feature type="region of interest" description="Disordered" evidence="6">
    <location>
        <begin position="1"/>
        <end position="63"/>
    </location>
</feature>
<evidence type="ECO:0000256" key="3">
    <source>
        <dbReference type="ARBA" id="ARBA00023155"/>
    </source>
</evidence>
<evidence type="ECO:0000259" key="7">
    <source>
        <dbReference type="PROSITE" id="PS50071"/>
    </source>
</evidence>
<feature type="DNA-binding region" description="Homeobox" evidence="5">
    <location>
        <begin position="358"/>
        <end position="420"/>
    </location>
</feature>
<dbReference type="InterPro" id="IPR008422">
    <property type="entry name" value="KN_HD"/>
</dbReference>
<feature type="compositionally biased region" description="Pro residues" evidence="6">
    <location>
        <begin position="338"/>
        <end position="350"/>
    </location>
</feature>
<feature type="region of interest" description="Disordered" evidence="6">
    <location>
        <begin position="91"/>
        <end position="114"/>
    </location>
</feature>
<dbReference type="CDD" id="cd00086">
    <property type="entry name" value="homeodomain"/>
    <property type="match status" value="1"/>
</dbReference>
<dbReference type="Pfam" id="PF05920">
    <property type="entry name" value="Homeobox_KN"/>
    <property type="match status" value="1"/>
</dbReference>
<evidence type="ECO:0000256" key="1">
    <source>
        <dbReference type="ARBA" id="ARBA00005800"/>
    </source>
</evidence>
<gene>
    <name evidence="8" type="ORF">FIBSPDRAFT_781472</name>
</gene>
<dbReference type="PANTHER" id="PTHR11850">
    <property type="entry name" value="HOMEOBOX PROTEIN TRANSCRIPTION FACTORS"/>
    <property type="match status" value="1"/>
</dbReference>
<sequence>MAQPPDHANAEPQISNGDVSLHSLTAPVSLSNIPGLDEPPRAPPPASTMQNMPNHPPSMNIGTSSYVDGTEEVKNVWRSDLVPNAVVPTSGGSSFNFDLQPNPKQESMASPVDPSLRSDMTSQAPPGVLSPQQIQDALRHVNAEGERLKAMLNAYYPHVSRSASAPNAHGTKRARASSSSEISREGKRRCRHRRTITGTTVEDTVRRARLRRAARKYRPQQPDAPKPNSGSTSAPPPYIPPMQPHFNHIASRTPDSAIEPSLRPTFSWAPLPEPGFPHSQPPEDNAGPMPKYGHSLRHLLSQPPPQAEHSFHVSSPGQFHSHSISNQGNLSSSSTPQPLLPDPGPAPPSPGTTVYEGQNTKRGKLPKATTDHLKQWLHRHSDHPYPSVDEKKQLCVATGLSLSQVSNWMINARRRILAPARTSAPPVTMGNFPAPVHPMYGQGPPGQGPLG</sequence>
<dbReference type="Proteomes" id="UP000076532">
    <property type="component" value="Unassembled WGS sequence"/>
</dbReference>
<evidence type="ECO:0000256" key="6">
    <source>
        <dbReference type="SAM" id="MobiDB-lite"/>
    </source>
</evidence>
<comment type="similarity">
    <text evidence="1">Belongs to the TALE/M-ATYP homeobox family.</text>
</comment>
<dbReference type="GO" id="GO:0006355">
    <property type="term" value="P:regulation of DNA-templated transcription"/>
    <property type="evidence" value="ECO:0007669"/>
    <property type="project" value="InterPro"/>
</dbReference>
<dbReference type="GO" id="GO:0003677">
    <property type="term" value="F:DNA binding"/>
    <property type="evidence" value="ECO:0007669"/>
    <property type="project" value="UniProtKB-UniRule"/>
</dbReference>
<comment type="subcellular location">
    <subcellularLocation>
        <location evidence="5">Nucleus</location>
    </subcellularLocation>
</comment>
<evidence type="ECO:0000256" key="5">
    <source>
        <dbReference type="PROSITE-ProRule" id="PRU00108"/>
    </source>
</evidence>
<feature type="compositionally biased region" description="Pro residues" evidence="6">
    <location>
        <begin position="234"/>
        <end position="243"/>
    </location>
</feature>
<keyword evidence="2 5" id="KW-0238">DNA-binding</keyword>
<evidence type="ECO:0000313" key="9">
    <source>
        <dbReference type="Proteomes" id="UP000076532"/>
    </source>
</evidence>
<dbReference type="AlphaFoldDB" id="A0A166Q489"/>
<dbReference type="GO" id="GO:0005634">
    <property type="term" value="C:nucleus"/>
    <property type="evidence" value="ECO:0007669"/>
    <property type="project" value="UniProtKB-SubCell"/>
</dbReference>
<accession>A0A166Q489</accession>
<dbReference type="OrthoDB" id="10056939at2759"/>
<feature type="compositionally biased region" description="Basic residues" evidence="6">
    <location>
        <begin position="186"/>
        <end position="195"/>
    </location>
</feature>
<dbReference type="SMART" id="SM00389">
    <property type="entry name" value="HOX"/>
    <property type="match status" value="1"/>
</dbReference>
<feature type="compositionally biased region" description="Basic residues" evidence="6">
    <location>
        <begin position="207"/>
        <end position="218"/>
    </location>
</feature>
<dbReference type="PROSITE" id="PS50071">
    <property type="entry name" value="HOMEOBOX_2"/>
    <property type="match status" value="1"/>
</dbReference>
<evidence type="ECO:0000256" key="2">
    <source>
        <dbReference type="ARBA" id="ARBA00023125"/>
    </source>
</evidence>
<feature type="region of interest" description="Disordered" evidence="6">
    <location>
        <begin position="161"/>
        <end position="367"/>
    </location>
</feature>
<feature type="compositionally biased region" description="Low complexity" evidence="6">
    <location>
        <begin position="321"/>
        <end position="337"/>
    </location>
</feature>
<dbReference type="InterPro" id="IPR050224">
    <property type="entry name" value="TALE_homeobox"/>
</dbReference>
<keyword evidence="9" id="KW-1185">Reference proteome</keyword>
<proteinExistence type="inferred from homology"/>
<dbReference type="Gene3D" id="1.10.10.60">
    <property type="entry name" value="Homeodomain-like"/>
    <property type="match status" value="1"/>
</dbReference>
<dbReference type="SUPFAM" id="SSF46689">
    <property type="entry name" value="Homeodomain-like"/>
    <property type="match status" value="1"/>
</dbReference>
<reference evidence="8 9" key="1">
    <citation type="journal article" date="2016" name="Mol. Biol. Evol.">
        <title>Comparative Genomics of Early-Diverging Mushroom-Forming Fungi Provides Insights into the Origins of Lignocellulose Decay Capabilities.</title>
        <authorList>
            <person name="Nagy L.G."/>
            <person name="Riley R."/>
            <person name="Tritt A."/>
            <person name="Adam C."/>
            <person name="Daum C."/>
            <person name="Floudas D."/>
            <person name="Sun H."/>
            <person name="Yadav J.S."/>
            <person name="Pangilinan J."/>
            <person name="Larsson K.H."/>
            <person name="Matsuura K."/>
            <person name="Barry K."/>
            <person name="Labutti K."/>
            <person name="Kuo R."/>
            <person name="Ohm R.A."/>
            <person name="Bhattacharya S.S."/>
            <person name="Shirouzu T."/>
            <person name="Yoshinaga Y."/>
            <person name="Martin F.M."/>
            <person name="Grigoriev I.V."/>
            <person name="Hibbett D.S."/>
        </authorList>
    </citation>
    <scope>NUCLEOTIDE SEQUENCE [LARGE SCALE GENOMIC DNA]</scope>
    <source>
        <strain evidence="8 9">CBS 109695</strain>
    </source>
</reference>
<keyword evidence="4 5" id="KW-0539">Nucleus</keyword>
<evidence type="ECO:0000313" key="8">
    <source>
        <dbReference type="EMBL" id="KZP26737.1"/>
    </source>
</evidence>
<dbReference type="InterPro" id="IPR001356">
    <property type="entry name" value="HD"/>
</dbReference>
<dbReference type="EMBL" id="KV417512">
    <property type="protein sequence ID" value="KZP26737.1"/>
    <property type="molecule type" value="Genomic_DNA"/>
</dbReference>
<evidence type="ECO:0000256" key="4">
    <source>
        <dbReference type="ARBA" id="ARBA00023242"/>
    </source>
</evidence>
<name>A0A166Q489_9AGAM</name>